<dbReference type="InterPro" id="IPR036962">
    <property type="entry name" value="Glyco_hydro_3_N_sf"/>
</dbReference>
<comment type="caution">
    <text evidence="6">The sequence shown here is derived from an EMBL/GenBank/DDBJ whole genome shotgun (WGS) entry which is preliminary data.</text>
</comment>
<feature type="signal peptide" evidence="4">
    <location>
        <begin position="1"/>
        <end position="19"/>
    </location>
</feature>
<dbReference type="InterPro" id="IPR013783">
    <property type="entry name" value="Ig-like_fold"/>
</dbReference>
<evidence type="ECO:0000313" key="7">
    <source>
        <dbReference type="Proteomes" id="UP001153069"/>
    </source>
</evidence>
<dbReference type="FunFam" id="3.20.20.300:FF:000015">
    <property type="entry name" value="Glycoside hydrolase, putative"/>
    <property type="match status" value="1"/>
</dbReference>
<evidence type="ECO:0000256" key="4">
    <source>
        <dbReference type="SAM" id="SignalP"/>
    </source>
</evidence>
<dbReference type="GO" id="GO:0046556">
    <property type="term" value="F:alpha-L-arabinofuranosidase activity"/>
    <property type="evidence" value="ECO:0007669"/>
    <property type="project" value="TreeGrafter"/>
</dbReference>
<evidence type="ECO:0000256" key="2">
    <source>
        <dbReference type="ARBA" id="ARBA00022801"/>
    </source>
</evidence>
<sequence length="795" mass="87805">MLPLLLLLVVVPLLHLSEGAHTDQIPRGCKPPLDWFPFCNASLPLDERLDDIISRLTLQEKPYLLVARESPKGNISRLGIPEFDWGGNCMHGVQSRCAPDGRCPTSFPNPNSLGPTFNRTIWKTMGTAIGLELRALWLQNVGENHDDRNLPHMGLDCWSPNLNIVRDPRWGRNLETPSEDPFLVGVFGTLYTLGLQNNSQVDDRYFQAVATLKHLDANSLEGPHWTPDGKWDKKHGNITRYSVNAKISMHDWAASYLAAFRQAVVEGGAAGIMCSYNRINGVPACAHEYLLQRVVRQQWKFRGYVTSDSHALEKIVTTHHYAKDWPETVQLALQAGCDIESAAWTKGNMFATGGHYIDEVPSAVQSGLIDEELVDRALRNALGVRFRLGLFDPIEDQPFWNIPPSTVQQPDHVKLAKEATAQGLVLLKNDNKIVPIDPTKYSIALIGPHLYDNITMAGNYLGQLCPKDNPSCVTTFHAGFVEAVSKYQGKGLGAAKGCSVNGNDKTGFAEAIDVAKKADVVIYVGGNNLHMEAEFIDRPDIRLPAIQVELLQEIAKVNDKIVTVLLHGGMIGLDAIVNQAAAVISAGYPGRYAGEILPDVLFGKNARAWGKLAITWYHDSIQEDLNMLDFSMSRPPGRTYRYFQGTPQYPFGHGLNPLTSFDLSKLVVHKGKGKQTLALQTNVTNTGSRPGSEIVMAFFSPPSTLSKRQPASKLRKQLFGFERVHLQPTVSRTVAFEISPTVFQLYDSDGLQVLFPGKYSVTVTNGVDAEEQISILIDKQHNLKVLHGPDESATQ</sequence>
<dbReference type="OrthoDB" id="430370at2759"/>
<dbReference type="Pfam" id="PF00933">
    <property type="entry name" value="Glyco_hydro_3"/>
    <property type="match status" value="1"/>
</dbReference>
<protein>
    <submittedName>
        <fullName evidence="6">Xylosidase/alpha-L-arabinofuranosidase 1</fullName>
    </submittedName>
</protein>
<organism evidence="6 7">
    <name type="scientific">Seminavis robusta</name>
    <dbReference type="NCBI Taxonomy" id="568900"/>
    <lineage>
        <taxon>Eukaryota</taxon>
        <taxon>Sar</taxon>
        <taxon>Stramenopiles</taxon>
        <taxon>Ochrophyta</taxon>
        <taxon>Bacillariophyta</taxon>
        <taxon>Bacillariophyceae</taxon>
        <taxon>Bacillariophycidae</taxon>
        <taxon>Naviculales</taxon>
        <taxon>Naviculaceae</taxon>
        <taxon>Seminavis</taxon>
    </lineage>
</organism>
<keyword evidence="1 4" id="KW-0732">Signal</keyword>
<accession>A0A9N8DAT1</accession>
<keyword evidence="2" id="KW-0378">Hydrolase</keyword>
<dbReference type="InterPro" id="IPR036881">
    <property type="entry name" value="Glyco_hydro_3_C_sf"/>
</dbReference>
<evidence type="ECO:0000313" key="6">
    <source>
        <dbReference type="EMBL" id="CAB9497090.1"/>
    </source>
</evidence>
<dbReference type="Proteomes" id="UP001153069">
    <property type="component" value="Unassembled WGS sequence"/>
</dbReference>
<dbReference type="InterPro" id="IPR001764">
    <property type="entry name" value="Glyco_hydro_3_N"/>
</dbReference>
<dbReference type="InterPro" id="IPR017853">
    <property type="entry name" value="GH"/>
</dbReference>
<dbReference type="EMBL" id="CAICTM010000014">
    <property type="protein sequence ID" value="CAB9497090.1"/>
    <property type="molecule type" value="Genomic_DNA"/>
</dbReference>
<dbReference type="PANTHER" id="PTHR42721">
    <property type="entry name" value="SUGAR HYDROLASE-RELATED"/>
    <property type="match status" value="1"/>
</dbReference>
<dbReference type="InterPro" id="IPR002772">
    <property type="entry name" value="Glyco_hydro_3_C"/>
</dbReference>
<gene>
    <name evidence="6" type="ORF">SEMRO_14_G010450.1</name>
</gene>
<name>A0A9N8DAT1_9STRA</name>
<dbReference type="PANTHER" id="PTHR42721:SF41">
    <property type="entry name" value="GLYCOSIDE HYDROLASE FAMILY 3 C-TERMINAL DOMAIN-CONTAINING PROTEIN"/>
    <property type="match status" value="1"/>
</dbReference>
<evidence type="ECO:0000256" key="1">
    <source>
        <dbReference type="ARBA" id="ARBA00022729"/>
    </source>
</evidence>
<feature type="chain" id="PRO_5040253456" evidence="4">
    <location>
        <begin position="20"/>
        <end position="795"/>
    </location>
</feature>
<keyword evidence="3" id="KW-0326">Glycosidase</keyword>
<dbReference type="GO" id="GO:0045493">
    <property type="term" value="P:xylan catabolic process"/>
    <property type="evidence" value="ECO:0007669"/>
    <property type="project" value="InterPro"/>
</dbReference>
<dbReference type="GO" id="GO:0009044">
    <property type="term" value="F:xylan 1,4-beta-xylosidase activity"/>
    <property type="evidence" value="ECO:0007669"/>
    <property type="project" value="InterPro"/>
</dbReference>
<proteinExistence type="predicted"/>
<dbReference type="SUPFAM" id="SSF51445">
    <property type="entry name" value="(Trans)glycosidases"/>
    <property type="match status" value="1"/>
</dbReference>
<feature type="domain" description="Fibronectin type III-like" evidence="5">
    <location>
        <begin position="693"/>
        <end position="767"/>
    </location>
</feature>
<dbReference type="Gene3D" id="3.40.50.1700">
    <property type="entry name" value="Glycoside hydrolase family 3 C-terminal domain"/>
    <property type="match status" value="1"/>
</dbReference>
<dbReference type="Gene3D" id="3.20.20.300">
    <property type="entry name" value="Glycoside hydrolase, family 3, N-terminal domain"/>
    <property type="match status" value="1"/>
</dbReference>
<dbReference type="SUPFAM" id="SSF52279">
    <property type="entry name" value="Beta-D-glucan exohydrolase, C-terminal domain"/>
    <property type="match status" value="1"/>
</dbReference>
<evidence type="ECO:0000259" key="5">
    <source>
        <dbReference type="SMART" id="SM01217"/>
    </source>
</evidence>
<dbReference type="Gene3D" id="2.60.40.10">
    <property type="entry name" value="Immunoglobulins"/>
    <property type="match status" value="1"/>
</dbReference>
<dbReference type="AlphaFoldDB" id="A0A9N8DAT1"/>
<dbReference type="SMART" id="SM01217">
    <property type="entry name" value="Fn3_like"/>
    <property type="match status" value="1"/>
</dbReference>
<reference evidence="6" key="1">
    <citation type="submission" date="2020-06" db="EMBL/GenBank/DDBJ databases">
        <authorList>
            <consortium name="Plant Systems Biology data submission"/>
        </authorList>
    </citation>
    <scope>NUCLEOTIDE SEQUENCE</scope>
    <source>
        <strain evidence="6">D6</strain>
    </source>
</reference>
<dbReference type="GO" id="GO:0031222">
    <property type="term" value="P:arabinan catabolic process"/>
    <property type="evidence" value="ECO:0007669"/>
    <property type="project" value="TreeGrafter"/>
</dbReference>
<dbReference type="Pfam" id="PF14310">
    <property type="entry name" value="Fn3-like"/>
    <property type="match status" value="1"/>
</dbReference>
<dbReference type="InterPro" id="IPR026891">
    <property type="entry name" value="Fn3-like"/>
</dbReference>
<evidence type="ECO:0000256" key="3">
    <source>
        <dbReference type="ARBA" id="ARBA00023295"/>
    </source>
</evidence>
<keyword evidence="7" id="KW-1185">Reference proteome</keyword>
<dbReference type="InterPro" id="IPR044993">
    <property type="entry name" value="BXL"/>
</dbReference>
<dbReference type="Pfam" id="PF01915">
    <property type="entry name" value="Glyco_hydro_3_C"/>
    <property type="match status" value="1"/>
</dbReference>